<evidence type="ECO:0000313" key="2">
    <source>
        <dbReference type="Proteomes" id="UP001202281"/>
    </source>
</evidence>
<gene>
    <name evidence="1" type="ORF">MTR66_16845</name>
</gene>
<comment type="caution">
    <text evidence="1">The sequence shown here is derived from an EMBL/GenBank/DDBJ whole genome shotgun (WGS) entry which is preliminary data.</text>
</comment>
<dbReference type="RefSeq" id="WP_243923199.1">
    <property type="nucleotide sequence ID" value="NZ_JALHLG010000035.1"/>
</dbReference>
<evidence type="ECO:0000313" key="1">
    <source>
        <dbReference type="EMBL" id="MCJ2188477.1"/>
    </source>
</evidence>
<dbReference type="Proteomes" id="UP001202281">
    <property type="component" value="Unassembled WGS sequence"/>
</dbReference>
<dbReference type="EMBL" id="JALHLG010000035">
    <property type="protein sequence ID" value="MCJ2188477.1"/>
    <property type="molecule type" value="Genomic_DNA"/>
</dbReference>
<sequence>MAHTGVMEQAAVIAQWPEPETLTAAETDQVLVRLRRDRDAKLQRLRQLELQTSGSSDPIAFLDLTEARLELKILLDYWRRLLAQSLARQEWPALGSEPQAFADRASGSGWCSARALVPLTPDSLLFVHGPVTLWHAAALAEELAGDDDRIVRLAKCAFHHELTSEPRITVWDASIDAPAGAEQSGVAVNGTFETAAGRTLKFTAIAEEAYIPARRAGWHPVTAAMIARQGGKAAQPAAINEKLGPGLWPGSGAAERPGDVLLAKTEAIMAAVTQNMLVGERVMLLARVADLSIGTGFSAWLASKPELQFEFNWDRQKPIPGRGAFVPVRYRILPEDTGWQRTMFICLDSHIGF</sequence>
<keyword evidence="2" id="KW-1185">Reference proteome</keyword>
<accession>A0ABT0BTX1</accession>
<name>A0ABT0BTX1_9SPHN</name>
<reference evidence="1 2" key="1">
    <citation type="submission" date="2022-04" db="EMBL/GenBank/DDBJ databases">
        <title>Identification of a novel bacterium isolated from mangrove sediments.</title>
        <authorList>
            <person name="Pan X."/>
        </authorList>
    </citation>
    <scope>NUCLEOTIDE SEQUENCE [LARGE SCALE GENOMIC DNA]</scope>
    <source>
        <strain evidence="1 2">B2638</strain>
    </source>
</reference>
<protein>
    <submittedName>
        <fullName evidence="1">Uncharacterized protein</fullName>
    </submittedName>
</protein>
<proteinExistence type="predicted"/>
<organism evidence="1 2">
    <name type="scientific">Novosphingobium beihaiensis</name>
    <dbReference type="NCBI Taxonomy" id="2930389"/>
    <lineage>
        <taxon>Bacteria</taxon>
        <taxon>Pseudomonadati</taxon>
        <taxon>Pseudomonadota</taxon>
        <taxon>Alphaproteobacteria</taxon>
        <taxon>Sphingomonadales</taxon>
        <taxon>Sphingomonadaceae</taxon>
        <taxon>Novosphingobium</taxon>
    </lineage>
</organism>